<dbReference type="InterPro" id="IPR043129">
    <property type="entry name" value="ATPase_NBD"/>
</dbReference>
<feature type="region of interest" description="Disordered" evidence="1">
    <location>
        <begin position="30"/>
        <end position="51"/>
    </location>
</feature>
<dbReference type="GO" id="GO:0051301">
    <property type="term" value="P:cell division"/>
    <property type="evidence" value="ECO:0007669"/>
    <property type="project" value="UniProtKB-KW"/>
</dbReference>
<gene>
    <name evidence="3" type="primary">ftsA_1</name>
    <name evidence="3" type="ORF">CTLFYP3_00146</name>
</gene>
<keyword evidence="3" id="KW-0131">Cell cycle</keyword>
<dbReference type="PANTHER" id="PTHR32432">
    <property type="entry name" value="CELL DIVISION PROTEIN FTSA-RELATED"/>
    <property type="match status" value="1"/>
</dbReference>
<dbReference type="InterPro" id="IPR003494">
    <property type="entry name" value="SHS2_FtsA"/>
</dbReference>
<dbReference type="Gene3D" id="3.30.420.40">
    <property type="match status" value="2"/>
</dbReference>
<dbReference type="EMBL" id="CACRTO010000049">
    <property type="protein sequence ID" value="VYU68621.1"/>
    <property type="molecule type" value="Genomic_DNA"/>
</dbReference>
<evidence type="ECO:0000259" key="2">
    <source>
        <dbReference type="SMART" id="SM00842"/>
    </source>
</evidence>
<accession>A0A6N3GXC0</accession>
<dbReference type="Gene3D" id="3.30.1490.300">
    <property type="match status" value="1"/>
</dbReference>
<sequence length="402" mass="45019">MANEKIKLGSKLKDLGSMDIKDIGKLFKKNKDTNNENTTVSYGGNSSSKKPKKLEKARLVLSIDMGSNSIKAVEGKLQKGVINVTKLAEVLLPEGAIADGKILNFELVVNALERLIKENSIKARDVIITTNSSSIINRDILIPAVQEEEMDTVVRYEIQQYLPINLDDYIVQFVVLDEIVDDEGVKLKVNVTAFPERVALSYYNLINALDLDPYALDVSYNAINKLANLGEYTQKDGGLIGGPVAFVDMGAASINVSIFKNNKLDFTRMIKMGGDNILYALSERLNMSIKSTEFIKFKDIDLLSEDEENTKNKVVQGVVNELLEELERIIQFYNNRASSKIDKIYIYGGISNLRNINLFLEEKLNTRIQRIEDIKNVNLGNNVLMNRDLSLYLNAIGAIIRL</sequence>
<dbReference type="SMART" id="SM00842">
    <property type="entry name" value="FtsA"/>
    <property type="match status" value="1"/>
</dbReference>
<dbReference type="RefSeq" id="WP_421755834.1">
    <property type="nucleotide sequence ID" value="NZ_CACRTO010000049.1"/>
</dbReference>
<evidence type="ECO:0000256" key="1">
    <source>
        <dbReference type="SAM" id="MobiDB-lite"/>
    </source>
</evidence>
<keyword evidence="3" id="KW-0132">Cell division</keyword>
<dbReference type="PIRSF" id="PIRSF019169">
    <property type="entry name" value="PilM"/>
    <property type="match status" value="1"/>
</dbReference>
<feature type="domain" description="SHS2" evidence="2">
    <location>
        <begin position="60"/>
        <end position="222"/>
    </location>
</feature>
<evidence type="ECO:0000313" key="3">
    <source>
        <dbReference type="EMBL" id="VYU68621.1"/>
    </source>
</evidence>
<protein>
    <submittedName>
        <fullName evidence="3">Cell division protein FtsA</fullName>
    </submittedName>
</protein>
<proteinExistence type="predicted"/>
<organism evidence="3">
    <name type="scientific">Clostridium tertium</name>
    <dbReference type="NCBI Taxonomy" id="1559"/>
    <lineage>
        <taxon>Bacteria</taxon>
        <taxon>Bacillati</taxon>
        <taxon>Bacillota</taxon>
        <taxon>Clostridia</taxon>
        <taxon>Eubacteriales</taxon>
        <taxon>Clostridiaceae</taxon>
        <taxon>Clostridium</taxon>
    </lineage>
</organism>
<dbReference type="NCBIfam" id="TIGR01175">
    <property type="entry name" value="pilM"/>
    <property type="match status" value="1"/>
</dbReference>
<name>A0A6N3GXC0_9CLOT</name>
<dbReference type="CDD" id="cd24049">
    <property type="entry name" value="ASKHA_NBD_PilM"/>
    <property type="match status" value="1"/>
</dbReference>
<reference evidence="3" key="1">
    <citation type="submission" date="2019-11" db="EMBL/GenBank/DDBJ databases">
        <authorList>
            <person name="Feng L."/>
        </authorList>
    </citation>
    <scope>NUCLEOTIDE SEQUENCE</scope>
    <source>
        <strain evidence="3">CTertiumLFYP3</strain>
    </source>
</reference>
<dbReference type="Pfam" id="PF11104">
    <property type="entry name" value="PilM_2"/>
    <property type="match status" value="1"/>
</dbReference>
<dbReference type="InterPro" id="IPR050696">
    <property type="entry name" value="FtsA/MreB"/>
</dbReference>
<dbReference type="PANTHER" id="PTHR32432:SF3">
    <property type="entry name" value="ETHANOLAMINE UTILIZATION PROTEIN EUTJ"/>
    <property type="match status" value="1"/>
</dbReference>
<dbReference type="SUPFAM" id="SSF53067">
    <property type="entry name" value="Actin-like ATPase domain"/>
    <property type="match status" value="2"/>
</dbReference>
<dbReference type="AlphaFoldDB" id="A0A6N3GXC0"/>
<dbReference type="InterPro" id="IPR005883">
    <property type="entry name" value="PilM"/>
</dbReference>